<dbReference type="PANTHER" id="PTHR45663">
    <property type="entry name" value="GEO12009P1"/>
    <property type="match status" value="1"/>
</dbReference>
<comment type="similarity">
    <text evidence="1">Belongs to the thioredoxin family.</text>
</comment>
<dbReference type="GO" id="GO:0016853">
    <property type="term" value="F:isomerase activity"/>
    <property type="evidence" value="ECO:0007669"/>
    <property type="project" value="UniProtKB-KW"/>
</dbReference>
<dbReference type="RefSeq" id="WP_133848187.1">
    <property type="nucleotide sequence ID" value="NZ_SNXZ01000001.1"/>
</dbReference>
<evidence type="ECO:0000256" key="2">
    <source>
        <dbReference type="ARBA" id="ARBA00023284"/>
    </source>
</evidence>
<dbReference type="PROSITE" id="PS51352">
    <property type="entry name" value="THIOREDOXIN_2"/>
    <property type="match status" value="1"/>
</dbReference>
<protein>
    <submittedName>
        <fullName evidence="4">Thiol-disulfide isomerase/thioredoxin</fullName>
    </submittedName>
</protein>
<dbReference type="AlphaFoldDB" id="A0A4R6SQ88"/>
<sequence length="136" mass="14490">MSTGLWVLAAAVVVAIAAGLVLRARNGKVRVAKDSAALPAEVLAVLDGDVTLVMFTTQFCANCKYTRPVLRELAEHTDGIAYAEIDLTDQPELAKQVSVLSTPTTLAVGADGTELLRVGGVPERDELLQNLRPHLR</sequence>
<dbReference type="OrthoDB" id="1495530at2"/>
<evidence type="ECO:0000313" key="4">
    <source>
        <dbReference type="EMBL" id="TDQ05433.1"/>
    </source>
</evidence>
<feature type="domain" description="Thioredoxin" evidence="3">
    <location>
        <begin position="11"/>
        <end position="136"/>
    </location>
</feature>
<dbReference type="PANTHER" id="PTHR45663:SF11">
    <property type="entry name" value="GEO12009P1"/>
    <property type="match status" value="1"/>
</dbReference>
<dbReference type="InterPro" id="IPR013766">
    <property type="entry name" value="Thioredoxin_domain"/>
</dbReference>
<accession>A0A4R6SQ88</accession>
<name>A0A4R6SQ88_LABRH</name>
<dbReference type="CDD" id="cd02947">
    <property type="entry name" value="TRX_family"/>
    <property type="match status" value="1"/>
</dbReference>
<dbReference type="GO" id="GO:0015035">
    <property type="term" value="F:protein-disulfide reductase activity"/>
    <property type="evidence" value="ECO:0007669"/>
    <property type="project" value="TreeGrafter"/>
</dbReference>
<evidence type="ECO:0000256" key="1">
    <source>
        <dbReference type="ARBA" id="ARBA00008987"/>
    </source>
</evidence>
<keyword evidence="5" id="KW-1185">Reference proteome</keyword>
<dbReference type="GO" id="GO:0005737">
    <property type="term" value="C:cytoplasm"/>
    <property type="evidence" value="ECO:0007669"/>
    <property type="project" value="TreeGrafter"/>
</dbReference>
<reference evidence="4 5" key="1">
    <citation type="submission" date="2019-03" db="EMBL/GenBank/DDBJ databases">
        <title>Genomic Encyclopedia of Type Strains, Phase IV (KMG-IV): sequencing the most valuable type-strain genomes for metagenomic binning, comparative biology and taxonomic classification.</title>
        <authorList>
            <person name="Goeker M."/>
        </authorList>
    </citation>
    <scope>NUCLEOTIDE SEQUENCE [LARGE SCALE GENOMIC DNA]</scope>
    <source>
        <strain evidence="4 5">DSM 45361</strain>
    </source>
</reference>
<gene>
    <name evidence="4" type="ORF">EV186_1011403</name>
</gene>
<comment type="caution">
    <text evidence="4">The sequence shown here is derived from an EMBL/GenBank/DDBJ whole genome shotgun (WGS) entry which is preliminary data.</text>
</comment>
<dbReference type="Gene3D" id="3.40.30.10">
    <property type="entry name" value="Glutaredoxin"/>
    <property type="match status" value="1"/>
</dbReference>
<evidence type="ECO:0000313" key="5">
    <source>
        <dbReference type="Proteomes" id="UP000295444"/>
    </source>
</evidence>
<dbReference type="InterPro" id="IPR036249">
    <property type="entry name" value="Thioredoxin-like_sf"/>
</dbReference>
<evidence type="ECO:0000259" key="3">
    <source>
        <dbReference type="PROSITE" id="PS51352"/>
    </source>
</evidence>
<dbReference type="PROSITE" id="PS51354">
    <property type="entry name" value="GLUTAREDOXIN_2"/>
    <property type="match status" value="1"/>
</dbReference>
<dbReference type="Pfam" id="PF00085">
    <property type="entry name" value="Thioredoxin"/>
    <property type="match status" value="1"/>
</dbReference>
<dbReference type="Proteomes" id="UP000295444">
    <property type="component" value="Unassembled WGS sequence"/>
</dbReference>
<keyword evidence="2" id="KW-0676">Redox-active center</keyword>
<dbReference type="SUPFAM" id="SSF52833">
    <property type="entry name" value="Thioredoxin-like"/>
    <property type="match status" value="1"/>
</dbReference>
<keyword evidence="4" id="KW-0413">Isomerase</keyword>
<organism evidence="4 5">
    <name type="scientific">Labedaea rhizosphaerae</name>
    <dbReference type="NCBI Taxonomy" id="598644"/>
    <lineage>
        <taxon>Bacteria</taxon>
        <taxon>Bacillati</taxon>
        <taxon>Actinomycetota</taxon>
        <taxon>Actinomycetes</taxon>
        <taxon>Pseudonocardiales</taxon>
        <taxon>Pseudonocardiaceae</taxon>
        <taxon>Labedaea</taxon>
    </lineage>
</organism>
<proteinExistence type="inferred from homology"/>
<dbReference type="EMBL" id="SNXZ01000001">
    <property type="protein sequence ID" value="TDQ05433.1"/>
    <property type="molecule type" value="Genomic_DNA"/>
</dbReference>